<keyword evidence="2" id="KW-1185">Reference proteome</keyword>
<comment type="caution">
    <text evidence="1">The sequence shown here is derived from an EMBL/GenBank/DDBJ whole genome shotgun (WGS) entry which is preliminary data.</text>
</comment>
<dbReference type="Proteomes" id="UP001152320">
    <property type="component" value="Chromosome 1"/>
</dbReference>
<evidence type="ECO:0000313" key="2">
    <source>
        <dbReference type="Proteomes" id="UP001152320"/>
    </source>
</evidence>
<sequence length="67" mass="7816">MRTGKTWQRRDFFIEDESTKARIQCKLWRELAESVTHENAGSPVSLRNVENKHSKKEEICDSGVRPV</sequence>
<organism evidence="1 2">
    <name type="scientific">Holothuria leucospilota</name>
    <name type="common">Black long sea cucumber</name>
    <name type="synonym">Mertensiothuria leucospilota</name>
    <dbReference type="NCBI Taxonomy" id="206669"/>
    <lineage>
        <taxon>Eukaryota</taxon>
        <taxon>Metazoa</taxon>
        <taxon>Echinodermata</taxon>
        <taxon>Eleutherozoa</taxon>
        <taxon>Echinozoa</taxon>
        <taxon>Holothuroidea</taxon>
        <taxon>Aspidochirotacea</taxon>
        <taxon>Aspidochirotida</taxon>
        <taxon>Holothuriidae</taxon>
        <taxon>Holothuria</taxon>
    </lineage>
</organism>
<accession>A0A9Q1CP16</accession>
<protein>
    <submittedName>
        <fullName evidence="1">Uncharacterized protein</fullName>
    </submittedName>
</protein>
<proteinExistence type="predicted"/>
<dbReference type="EMBL" id="JAIZAY010000001">
    <property type="protein sequence ID" value="KAJ8048426.1"/>
    <property type="molecule type" value="Genomic_DNA"/>
</dbReference>
<dbReference type="AlphaFoldDB" id="A0A9Q1CP16"/>
<reference evidence="1" key="1">
    <citation type="submission" date="2021-10" db="EMBL/GenBank/DDBJ databases">
        <title>Tropical sea cucumber genome reveals ecological adaptation and Cuvierian tubules defense mechanism.</title>
        <authorList>
            <person name="Chen T."/>
        </authorList>
    </citation>
    <scope>NUCLEOTIDE SEQUENCE</scope>
    <source>
        <strain evidence="1">Nanhai2018</strain>
        <tissue evidence="1">Muscle</tissue>
    </source>
</reference>
<dbReference type="OrthoDB" id="10558248at2759"/>
<evidence type="ECO:0000313" key="1">
    <source>
        <dbReference type="EMBL" id="KAJ8048426.1"/>
    </source>
</evidence>
<name>A0A9Q1CP16_HOLLE</name>
<gene>
    <name evidence="1" type="ORF">HOLleu_00739</name>
</gene>